<organism evidence="2 3">
    <name type="scientific">Pendulispora albinea</name>
    <dbReference type="NCBI Taxonomy" id="2741071"/>
    <lineage>
        <taxon>Bacteria</taxon>
        <taxon>Pseudomonadati</taxon>
        <taxon>Myxococcota</taxon>
        <taxon>Myxococcia</taxon>
        <taxon>Myxococcales</taxon>
        <taxon>Sorangiineae</taxon>
        <taxon>Pendulisporaceae</taxon>
        <taxon>Pendulispora</taxon>
    </lineage>
</organism>
<dbReference type="InterPro" id="IPR009003">
    <property type="entry name" value="Peptidase_S1_PA"/>
</dbReference>
<dbReference type="Gene3D" id="2.40.10.10">
    <property type="entry name" value="Trypsin-like serine proteases"/>
    <property type="match status" value="2"/>
</dbReference>
<dbReference type="EMBL" id="CP089984">
    <property type="protein sequence ID" value="WXB17587.1"/>
    <property type="molecule type" value="Genomic_DNA"/>
</dbReference>
<accession>A0ABZ2M365</accession>
<dbReference type="Proteomes" id="UP001370348">
    <property type="component" value="Chromosome"/>
</dbReference>
<keyword evidence="3" id="KW-1185">Reference proteome</keyword>
<dbReference type="Pfam" id="PF13365">
    <property type="entry name" value="Trypsin_2"/>
    <property type="match status" value="1"/>
</dbReference>
<evidence type="ECO:0000313" key="2">
    <source>
        <dbReference type="EMBL" id="WXB17587.1"/>
    </source>
</evidence>
<dbReference type="InterPro" id="IPR043504">
    <property type="entry name" value="Peptidase_S1_PA_chymotrypsin"/>
</dbReference>
<evidence type="ECO:0000313" key="3">
    <source>
        <dbReference type="Proteomes" id="UP001370348"/>
    </source>
</evidence>
<feature type="signal peptide" evidence="1">
    <location>
        <begin position="1"/>
        <end position="27"/>
    </location>
</feature>
<keyword evidence="1" id="KW-0732">Signal</keyword>
<dbReference type="RefSeq" id="WP_394827221.1">
    <property type="nucleotide sequence ID" value="NZ_CP089984.1"/>
</dbReference>
<keyword evidence="2" id="KW-0645">Protease</keyword>
<protein>
    <submittedName>
        <fullName evidence="2">Serine protease</fullName>
    </submittedName>
</protein>
<sequence length="322" mass="34754">MVNTPKIFQLAPLALLATAAVASPALAFPLGNGQEAQRSAPSTFELEAAEVDFTAIIRLSNCSGSLVRFTTSRPTDSALVLTNGHCIGNFPPQGTAVVNQASSRTFSLLSSNGQTTLATLRASRLVYATMSGTDIGIYRLTSTYAQIQSSYGVTALTLSNVHPTVSTPIRVVSGYWKKIYSCAIDKFIYELREDQWRSHDSIKYSRPGCETIGGTSGSPIIHAQTREIIGINSTGNEDGERCTMNNPCEVDQQGRITVDHGASYGEETYQIYTCLDGNNQLDLNKAGCKLQKPRADVSELFEEAADFPPERGVSEHHDGTTS</sequence>
<gene>
    <name evidence="2" type="ORF">LZC94_09970</name>
</gene>
<evidence type="ECO:0000256" key="1">
    <source>
        <dbReference type="SAM" id="SignalP"/>
    </source>
</evidence>
<reference evidence="2 3" key="1">
    <citation type="submission" date="2021-12" db="EMBL/GenBank/DDBJ databases">
        <title>Discovery of the Pendulisporaceae a myxobacterial family with distinct sporulation behavior and unique specialized metabolism.</title>
        <authorList>
            <person name="Garcia R."/>
            <person name="Popoff A."/>
            <person name="Bader C.D."/>
            <person name="Loehr J."/>
            <person name="Walesch S."/>
            <person name="Walt C."/>
            <person name="Boldt J."/>
            <person name="Bunk B."/>
            <person name="Haeckl F.J.F.P.J."/>
            <person name="Gunesch A.P."/>
            <person name="Birkelbach J."/>
            <person name="Nuebel U."/>
            <person name="Pietschmann T."/>
            <person name="Bach T."/>
            <person name="Mueller R."/>
        </authorList>
    </citation>
    <scope>NUCLEOTIDE SEQUENCE [LARGE SCALE GENOMIC DNA]</scope>
    <source>
        <strain evidence="2 3">MSr11954</strain>
    </source>
</reference>
<feature type="chain" id="PRO_5046056687" evidence="1">
    <location>
        <begin position="28"/>
        <end position="322"/>
    </location>
</feature>
<dbReference type="GO" id="GO:0008233">
    <property type="term" value="F:peptidase activity"/>
    <property type="evidence" value="ECO:0007669"/>
    <property type="project" value="UniProtKB-KW"/>
</dbReference>
<dbReference type="GO" id="GO:0006508">
    <property type="term" value="P:proteolysis"/>
    <property type="evidence" value="ECO:0007669"/>
    <property type="project" value="UniProtKB-KW"/>
</dbReference>
<keyword evidence="2" id="KW-0378">Hydrolase</keyword>
<proteinExistence type="predicted"/>
<dbReference type="SUPFAM" id="SSF50494">
    <property type="entry name" value="Trypsin-like serine proteases"/>
    <property type="match status" value="1"/>
</dbReference>
<name>A0ABZ2M365_9BACT</name>